<dbReference type="PANTHER" id="PTHR42801">
    <property type="entry name" value="THIOREDOXIN-DEPENDENT PEROXIDE REDUCTASE"/>
    <property type="match status" value="1"/>
</dbReference>
<accession>A0AAC8ZTG7</accession>
<evidence type="ECO:0000256" key="13">
    <source>
        <dbReference type="PIRSR" id="PIRSR000239-1"/>
    </source>
</evidence>
<dbReference type="KEGG" id="ati:AL072_07020"/>
<dbReference type="GO" id="GO:0008379">
    <property type="term" value="F:thioredoxin peroxidase activity"/>
    <property type="evidence" value="ECO:0007669"/>
    <property type="project" value="TreeGrafter"/>
</dbReference>
<evidence type="ECO:0000256" key="4">
    <source>
        <dbReference type="ARBA" id="ARBA00022559"/>
    </source>
</evidence>
<evidence type="ECO:0000313" key="16">
    <source>
        <dbReference type="Proteomes" id="UP000069935"/>
    </source>
</evidence>
<dbReference type="EMBL" id="CP012401">
    <property type="protein sequence ID" value="ALG70705.1"/>
    <property type="molecule type" value="Genomic_DNA"/>
</dbReference>
<proteinExistence type="inferred from homology"/>
<name>A0AAC8ZTG7_9PROT</name>
<evidence type="ECO:0000313" key="15">
    <source>
        <dbReference type="EMBL" id="ALG70705.1"/>
    </source>
</evidence>
<comment type="similarity">
    <text evidence="10">Belongs to the peroxiredoxin family. BCP/PrxQ subfamily.</text>
</comment>
<dbReference type="RefSeq" id="WP_045580933.1">
    <property type="nucleotide sequence ID" value="NZ_CP012401.1"/>
</dbReference>
<dbReference type="Proteomes" id="UP000069935">
    <property type="component" value="Chromosome 1"/>
</dbReference>
<dbReference type="Gene3D" id="3.40.30.10">
    <property type="entry name" value="Glutaredoxin"/>
    <property type="match status" value="1"/>
</dbReference>
<keyword evidence="5" id="KW-0049">Antioxidant</keyword>
<evidence type="ECO:0000256" key="6">
    <source>
        <dbReference type="ARBA" id="ARBA00023002"/>
    </source>
</evidence>
<dbReference type="PROSITE" id="PS51352">
    <property type="entry name" value="THIOREDOXIN_2"/>
    <property type="match status" value="1"/>
</dbReference>
<evidence type="ECO:0000256" key="11">
    <source>
        <dbReference type="ARBA" id="ARBA00042639"/>
    </source>
</evidence>
<evidence type="ECO:0000256" key="1">
    <source>
        <dbReference type="ARBA" id="ARBA00003330"/>
    </source>
</evidence>
<evidence type="ECO:0000256" key="3">
    <source>
        <dbReference type="ARBA" id="ARBA00013017"/>
    </source>
</evidence>
<dbReference type="InterPro" id="IPR050924">
    <property type="entry name" value="Peroxiredoxin_BCP/PrxQ"/>
</dbReference>
<evidence type="ECO:0000256" key="10">
    <source>
        <dbReference type="ARBA" id="ARBA00038489"/>
    </source>
</evidence>
<dbReference type="InterPro" id="IPR000866">
    <property type="entry name" value="AhpC/TSA"/>
</dbReference>
<reference evidence="15 16" key="2">
    <citation type="journal article" date="2016" name="Genome Announc.">
        <title>Complete Genome Sequence of a Strain of Azospirillum thiophilum Isolated from a Sulfide Spring.</title>
        <authorList>
            <person name="Fomenkov A."/>
            <person name="Vincze T."/>
            <person name="Grabovich M."/>
            <person name="Anton B.P."/>
            <person name="Dubinina G."/>
            <person name="Orlova M."/>
            <person name="Belousova E."/>
            <person name="Roberts R.J."/>
        </authorList>
    </citation>
    <scope>NUCLEOTIDE SEQUENCE [LARGE SCALE GENOMIC DNA]</scope>
    <source>
        <strain evidence="15 16">BV-S</strain>
    </source>
</reference>
<evidence type="ECO:0000256" key="2">
    <source>
        <dbReference type="ARBA" id="ARBA00011245"/>
    </source>
</evidence>
<comment type="catalytic activity">
    <reaction evidence="12">
        <text>a hydroperoxide + [thioredoxin]-dithiol = an alcohol + [thioredoxin]-disulfide + H2O</text>
        <dbReference type="Rhea" id="RHEA:62620"/>
        <dbReference type="Rhea" id="RHEA-COMP:10698"/>
        <dbReference type="Rhea" id="RHEA-COMP:10700"/>
        <dbReference type="ChEBI" id="CHEBI:15377"/>
        <dbReference type="ChEBI" id="CHEBI:29950"/>
        <dbReference type="ChEBI" id="CHEBI:30879"/>
        <dbReference type="ChEBI" id="CHEBI:35924"/>
        <dbReference type="ChEBI" id="CHEBI:50058"/>
        <dbReference type="EC" id="1.11.1.24"/>
    </reaction>
</comment>
<sequence length="159" mass="16861">MTAVATTVDAGSPAPDFTMPTDGGGSVTLSALRGKPVVLYFYPKDDTSGCTSEACGFRDQLPDFSAVDAVVIGVSKDSAASHDKFKAKHGLTFTLASDTDGSVCEAYGTWVEKSMYGRKYMGIDRATFLIDKDGVVRNVWRKVKVTGHVAAVLKAVQAL</sequence>
<evidence type="ECO:0000259" key="14">
    <source>
        <dbReference type="PROSITE" id="PS51352"/>
    </source>
</evidence>
<dbReference type="CDD" id="cd03017">
    <property type="entry name" value="PRX_BCP"/>
    <property type="match status" value="1"/>
</dbReference>
<dbReference type="SUPFAM" id="SSF52833">
    <property type="entry name" value="Thioredoxin-like"/>
    <property type="match status" value="1"/>
</dbReference>
<keyword evidence="16" id="KW-1185">Reference proteome</keyword>
<evidence type="ECO:0000256" key="12">
    <source>
        <dbReference type="ARBA" id="ARBA00049091"/>
    </source>
</evidence>
<dbReference type="EC" id="1.11.1.24" evidence="3"/>
<dbReference type="PANTHER" id="PTHR42801:SF4">
    <property type="entry name" value="AHPC_TSA FAMILY PROTEIN"/>
    <property type="match status" value="1"/>
</dbReference>
<evidence type="ECO:0000256" key="8">
    <source>
        <dbReference type="ARBA" id="ARBA00023284"/>
    </source>
</evidence>
<keyword evidence="6" id="KW-0560">Oxidoreductase</keyword>
<dbReference type="PIRSF" id="PIRSF000239">
    <property type="entry name" value="AHPC"/>
    <property type="match status" value="1"/>
</dbReference>
<dbReference type="InterPro" id="IPR024706">
    <property type="entry name" value="Peroxiredoxin_AhpC-typ"/>
</dbReference>
<comment type="function">
    <text evidence="1">Thiol-specific peroxidase that catalyzes the reduction of hydrogen peroxide and organic hydroperoxides to water and alcohols, respectively. Plays a role in cell protection against oxidative stress by detoxifying peroxides and as sensor of hydrogen peroxide-mediated signaling events.</text>
</comment>
<evidence type="ECO:0000256" key="7">
    <source>
        <dbReference type="ARBA" id="ARBA00023157"/>
    </source>
</evidence>
<evidence type="ECO:0000256" key="9">
    <source>
        <dbReference type="ARBA" id="ARBA00032824"/>
    </source>
</evidence>
<keyword evidence="8" id="KW-0676">Redox-active center</keyword>
<comment type="subunit">
    <text evidence="2">Monomer.</text>
</comment>
<keyword evidence="7" id="KW-1015">Disulfide bond</keyword>
<dbReference type="InterPro" id="IPR036249">
    <property type="entry name" value="Thioredoxin-like_sf"/>
</dbReference>
<dbReference type="AlphaFoldDB" id="A0AAC8ZTG7"/>
<reference evidence="16" key="1">
    <citation type="submission" date="2015-08" db="EMBL/GenBank/DDBJ databases">
        <title>Complete Genome Sequence of Azospirillum thiophilum BV-S.</title>
        <authorList>
            <person name="Fomenkov A."/>
            <person name="Vincze T."/>
            <person name="Grabovich M."/>
            <person name="Dubinina G."/>
            <person name="Orlova M."/>
            <person name="Belousova E."/>
            <person name="Roberts R.J."/>
        </authorList>
    </citation>
    <scope>NUCLEOTIDE SEQUENCE [LARGE SCALE GENOMIC DNA]</scope>
    <source>
        <strain evidence="16">BV-S</strain>
    </source>
</reference>
<organism evidence="15 16">
    <name type="scientific">Azospirillum thiophilum</name>
    <dbReference type="NCBI Taxonomy" id="528244"/>
    <lineage>
        <taxon>Bacteria</taxon>
        <taxon>Pseudomonadati</taxon>
        <taxon>Pseudomonadota</taxon>
        <taxon>Alphaproteobacteria</taxon>
        <taxon>Rhodospirillales</taxon>
        <taxon>Azospirillaceae</taxon>
        <taxon>Azospirillum</taxon>
    </lineage>
</organism>
<dbReference type="Pfam" id="PF00578">
    <property type="entry name" value="AhpC-TSA"/>
    <property type="match status" value="1"/>
</dbReference>
<gene>
    <name evidence="15" type="ORF">AL072_07020</name>
</gene>
<feature type="domain" description="Thioredoxin" evidence="14">
    <location>
        <begin position="8"/>
        <end position="159"/>
    </location>
</feature>
<dbReference type="GO" id="GO:0034599">
    <property type="term" value="P:cellular response to oxidative stress"/>
    <property type="evidence" value="ECO:0007669"/>
    <property type="project" value="TreeGrafter"/>
</dbReference>
<dbReference type="NCBIfam" id="NF006960">
    <property type="entry name" value="PRK09437.1"/>
    <property type="match status" value="1"/>
</dbReference>
<dbReference type="FunFam" id="3.40.30.10:FF:000007">
    <property type="entry name" value="Thioredoxin-dependent thiol peroxidase"/>
    <property type="match status" value="1"/>
</dbReference>
<dbReference type="GO" id="GO:0045454">
    <property type="term" value="P:cell redox homeostasis"/>
    <property type="evidence" value="ECO:0007669"/>
    <property type="project" value="TreeGrafter"/>
</dbReference>
<evidence type="ECO:0000256" key="5">
    <source>
        <dbReference type="ARBA" id="ARBA00022862"/>
    </source>
</evidence>
<keyword evidence="4" id="KW-0575">Peroxidase</keyword>
<dbReference type="InterPro" id="IPR013766">
    <property type="entry name" value="Thioredoxin_domain"/>
</dbReference>
<feature type="active site" description="Cysteine sulfenic acid (-SOH) intermediate; for peroxidase activity" evidence="13">
    <location>
        <position position="50"/>
    </location>
</feature>
<protein>
    <recommendedName>
        <fullName evidence="3">thioredoxin-dependent peroxiredoxin</fullName>
        <ecNumber evidence="3">1.11.1.24</ecNumber>
    </recommendedName>
    <alternativeName>
        <fullName evidence="9">Thioredoxin peroxidase</fullName>
    </alternativeName>
    <alternativeName>
        <fullName evidence="11">Thioredoxin-dependent peroxiredoxin Bcp</fullName>
    </alternativeName>
</protein>
<dbReference type="GO" id="GO:0005737">
    <property type="term" value="C:cytoplasm"/>
    <property type="evidence" value="ECO:0007669"/>
    <property type="project" value="TreeGrafter"/>
</dbReference>